<dbReference type="EMBL" id="LN856931">
    <property type="protein sequence ID" value="CRZ23971.1"/>
    <property type="molecule type" value="Genomic_DNA"/>
</dbReference>
<dbReference type="WormBase" id="Bm9618">
    <property type="protein sequence ID" value="BM39737"/>
    <property type="gene ID" value="WBGene00229879"/>
</dbReference>
<organism evidence="1">
    <name type="scientific">Brugia malayi</name>
    <name type="common">Filarial nematode worm</name>
    <dbReference type="NCBI Taxonomy" id="6279"/>
    <lineage>
        <taxon>Eukaryota</taxon>
        <taxon>Metazoa</taxon>
        <taxon>Ecdysozoa</taxon>
        <taxon>Nematoda</taxon>
        <taxon>Chromadorea</taxon>
        <taxon>Rhabditida</taxon>
        <taxon>Spirurina</taxon>
        <taxon>Spiruromorpha</taxon>
        <taxon>Filarioidea</taxon>
        <taxon>Onchocercidae</taxon>
        <taxon>Brugia</taxon>
    </lineage>
</organism>
<dbReference type="AlphaFoldDB" id="A0A0H5S5G3"/>
<evidence type="ECO:0000313" key="2">
    <source>
        <dbReference type="WormBase" id="Bm9618"/>
    </source>
</evidence>
<sequence length="181" mass="23470">MLFWKSKEATMVQLVRAQSAVVLRPSYSTTIYRTRSVPDLSLYSRYTPKWPYRYCRDWDMYDDYWYDRYYYYSPLYRSTFFPRRYYYYDYVLNPYSYWSYPYNYWTRYRGYLYGYPSYYSRYHYCYDDYPHYRYTYSYPYRYGYYSPFDRYWLSSTYWNRRFREVGLKLNPSYSELQRIYQ</sequence>
<protein>
    <submittedName>
        <fullName evidence="1">Bm9618</fullName>
    </submittedName>
</protein>
<proteinExistence type="predicted"/>
<gene>
    <name evidence="1 2" type="ORF">Bm9618</name>
    <name evidence="1" type="ORF">BM_Bm9618</name>
</gene>
<dbReference type="OMA" id="DYWYDRY"/>
<name>A0A0H5S5G3_BRUMA</name>
<reference evidence="1" key="2">
    <citation type="submission" date="2012-12" db="EMBL/GenBank/DDBJ databases">
        <authorList>
            <person name="Gao Y.W."/>
            <person name="Fan S.T."/>
            <person name="Sun H.T."/>
            <person name="Wang Z."/>
            <person name="Gao X.L."/>
            <person name="Li Y.G."/>
            <person name="Wang T.C."/>
            <person name="Zhang K."/>
            <person name="Xu W.W."/>
            <person name="Yu Z.J."/>
            <person name="Xia X.Z."/>
        </authorList>
    </citation>
    <scope>NUCLEOTIDE SEQUENCE</scope>
    <source>
        <strain evidence="1">FR3</strain>
    </source>
</reference>
<reference evidence="1" key="1">
    <citation type="journal article" date="2007" name="Science">
        <title>Draft genome of the filarial nematode parasite Brugia malayi.</title>
        <authorList>
            <person name="Ghedin E."/>
            <person name="Wang S."/>
            <person name="Spiro D."/>
            <person name="Caler E."/>
            <person name="Zhao Q."/>
            <person name="Crabtree J."/>
            <person name="Allen J.E."/>
            <person name="Delcher A.L."/>
            <person name="Guiliano D.B."/>
            <person name="Miranda-Saavedra D."/>
            <person name="Angiuoli S.V."/>
            <person name="Creasy T."/>
            <person name="Amedeo P."/>
            <person name="Haas B."/>
            <person name="El-Sayed N.M."/>
            <person name="Wortman J.R."/>
            <person name="Feldblyum T."/>
            <person name="Tallon L."/>
            <person name="Schatz M."/>
            <person name="Shumway M."/>
            <person name="Koo H."/>
            <person name="Salzberg S.L."/>
            <person name="Schobel S."/>
            <person name="Pertea M."/>
            <person name="Pop M."/>
            <person name="White O."/>
            <person name="Barton G.J."/>
            <person name="Carlow C.K."/>
            <person name="Crawford M.J."/>
            <person name="Daub J."/>
            <person name="Dimmic M.W."/>
            <person name="Estes C.F."/>
            <person name="Foster J.M."/>
            <person name="Ganatra M."/>
            <person name="Gregory W.F."/>
            <person name="Johnson N.M."/>
            <person name="Jin J."/>
            <person name="Komuniecki R."/>
            <person name="Korf I."/>
            <person name="Kumar S."/>
            <person name="Laney S."/>
            <person name="Li B.W."/>
            <person name="Li W."/>
            <person name="Lindblom T.H."/>
            <person name="Lustigman S."/>
            <person name="Ma D."/>
            <person name="Maina C.V."/>
            <person name="Martin D.M."/>
            <person name="McCarter J.P."/>
            <person name="McReynolds L."/>
            <person name="Mitreva M."/>
            <person name="Nutman T.B."/>
            <person name="Parkinson J."/>
            <person name="Peregrin-Alvarez J.M."/>
            <person name="Poole C."/>
            <person name="Ren Q."/>
            <person name="Saunders L."/>
            <person name="Sluder A.E."/>
            <person name="Smith K."/>
            <person name="Stanke M."/>
            <person name="Unnasch T.R."/>
            <person name="Ware J."/>
            <person name="Wei A.D."/>
            <person name="Weil G."/>
            <person name="Williams D.J."/>
            <person name="Zhang Y."/>
            <person name="Williams S.A."/>
            <person name="Fraser-Liggett C."/>
            <person name="Slatko B."/>
            <person name="Blaxter M.L."/>
            <person name="Scott A.L."/>
        </authorList>
    </citation>
    <scope>NUCLEOTIDE SEQUENCE</scope>
    <source>
        <strain evidence="1">FR3</strain>
    </source>
</reference>
<evidence type="ECO:0000313" key="1">
    <source>
        <dbReference type="EMBL" id="CRZ23971.1"/>
    </source>
</evidence>
<accession>A0A0H5S5G3</accession>